<feature type="transmembrane region" description="Helical" evidence="1">
    <location>
        <begin position="42"/>
        <end position="68"/>
    </location>
</feature>
<dbReference type="EMBL" id="JBIGIC010000013">
    <property type="protein sequence ID" value="MFG6489591.1"/>
    <property type="molecule type" value="Genomic_DNA"/>
</dbReference>
<keyword evidence="1" id="KW-1133">Transmembrane helix</keyword>
<keyword evidence="3" id="KW-1185">Reference proteome</keyword>
<dbReference type="Proteomes" id="UP001606134">
    <property type="component" value="Unassembled WGS sequence"/>
</dbReference>
<evidence type="ECO:0000256" key="1">
    <source>
        <dbReference type="SAM" id="Phobius"/>
    </source>
</evidence>
<feature type="transmembrane region" description="Helical" evidence="1">
    <location>
        <begin position="74"/>
        <end position="93"/>
    </location>
</feature>
<feature type="transmembrane region" description="Helical" evidence="1">
    <location>
        <begin position="6"/>
        <end position="30"/>
    </location>
</feature>
<reference evidence="2 3" key="1">
    <citation type="submission" date="2024-08" db="EMBL/GenBank/DDBJ databases">
        <authorList>
            <person name="Lu H."/>
        </authorList>
    </citation>
    <scope>NUCLEOTIDE SEQUENCE [LARGE SCALE GENOMIC DNA]</scope>
    <source>
        <strain evidence="2 3">BYS78W</strain>
    </source>
</reference>
<protein>
    <submittedName>
        <fullName evidence="2">Uncharacterized protein</fullName>
    </submittedName>
</protein>
<keyword evidence="1" id="KW-0812">Transmembrane</keyword>
<gene>
    <name evidence="2" type="ORF">ACG04R_23140</name>
</gene>
<evidence type="ECO:0000313" key="3">
    <source>
        <dbReference type="Proteomes" id="UP001606134"/>
    </source>
</evidence>
<accession>A0ABW7HI83</accession>
<sequence length="98" mass="10401">MSLGWVIAGTFGELMLTYFLFMIAAFAGGGMANGNSLSERQILLLDLSMLALPASAVISAVVVIYLYNTDAGPAAYWWYALPAAAVALYALLVSSMTR</sequence>
<dbReference type="RefSeq" id="WP_394415985.1">
    <property type="nucleotide sequence ID" value="NZ_JBIGIC010000013.1"/>
</dbReference>
<comment type="caution">
    <text evidence="2">The sequence shown here is derived from an EMBL/GenBank/DDBJ whole genome shotgun (WGS) entry which is preliminary data.</text>
</comment>
<proteinExistence type="predicted"/>
<organism evidence="2 3">
    <name type="scientific">Pelomonas candidula</name>
    <dbReference type="NCBI Taxonomy" id="3299025"/>
    <lineage>
        <taxon>Bacteria</taxon>
        <taxon>Pseudomonadati</taxon>
        <taxon>Pseudomonadota</taxon>
        <taxon>Betaproteobacteria</taxon>
        <taxon>Burkholderiales</taxon>
        <taxon>Sphaerotilaceae</taxon>
        <taxon>Roseateles</taxon>
    </lineage>
</organism>
<evidence type="ECO:0000313" key="2">
    <source>
        <dbReference type="EMBL" id="MFG6489591.1"/>
    </source>
</evidence>
<keyword evidence="1" id="KW-0472">Membrane</keyword>
<name>A0ABW7HI83_9BURK</name>